<dbReference type="Proteomes" id="UP000057820">
    <property type="component" value="Chromosome 1"/>
</dbReference>
<protein>
    <submittedName>
        <fullName evidence="5">NADH-dependent gamma-hydroxybutyrate dehydrogenase</fullName>
    </submittedName>
</protein>
<dbReference type="InterPro" id="IPR013328">
    <property type="entry name" value="6PGD_dom2"/>
</dbReference>
<dbReference type="InterPro" id="IPR051265">
    <property type="entry name" value="HIBADH-related_NP60_sf"/>
</dbReference>
<dbReference type="Pfam" id="PF03446">
    <property type="entry name" value="NAD_binding_2"/>
    <property type="match status" value="1"/>
</dbReference>
<evidence type="ECO:0000256" key="1">
    <source>
        <dbReference type="ARBA" id="ARBA00009080"/>
    </source>
</evidence>
<evidence type="ECO:0000313" key="6">
    <source>
        <dbReference type="Proteomes" id="UP000057820"/>
    </source>
</evidence>
<dbReference type="SUPFAM" id="SSF51735">
    <property type="entry name" value="NAD(P)-binding Rossmann-fold domains"/>
    <property type="match status" value="1"/>
</dbReference>
<dbReference type="InterPro" id="IPR006115">
    <property type="entry name" value="6PGDH_NADP-bd"/>
</dbReference>
<name>A0A0H5NV87_NOCFR</name>
<dbReference type="RefSeq" id="WP_060593063.1">
    <property type="nucleotide sequence ID" value="NZ_CP031418.1"/>
</dbReference>
<dbReference type="InterPro" id="IPR036291">
    <property type="entry name" value="NAD(P)-bd_dom_sf"/>
</dbReference>
<dbReference type="GO" id="GO:0050661">
    <property type="term" value="F:NADP binding"/>
    <property type="evidence" value="ECO:0007669"/>
    <property type="project" value="InterPro"/>
</dbReference>
<evidence type="ECO:0000259" key="4">
    <source>
        <dbReference type="Pfam" id="PF21761"/>
    </source>
</evidence>
<dbReference type="Pfam" id="PF21761">
    <property type="entry name" value="RedAm-like_C"/>
    <property type="match status" value="1"/>
</dbReference>
<dbReference type="Gene3D" id="1.10.1040.10">
    <property type="entry name" value="N-(1-d-carboxylethyl)-l-norvaline Dehydrogenase, domain 2"/>
    <property type="match status" value="1"/>
</dbReference>
<gene>
    <name evidence="5" type="ORF">ERS450000_03192</name>
</gene>
<evidence type="ECO:0000256" key="2">
    <source>
        <dbReference type="ARBA" id="ARBA00023002"/>
    </source>
</evidence>
<reference evidence="6" key="1">
    <citation type="submission" date="2015-03" db="EMBL/GenBank/DDBJ databases">
        <authorList>
            <consortium name="Pathogen Informatics"/>
        </authorList>
    </citation>
    <scope>NUCLEOTIDE SEQUENCE [LARGE SCALE GENOMIC DNA]</scope>
    <source>
        <strain evidence="6">NCTC11134</strain>
    </source>
</reference>
<dbReference type="PIRSF" id="PIRSF000103">
    <property type="entry name" value="HIBADH"/>
    <property type="match status" value="1"/>
</dbReference>
<dbReference type="InterPro" id="IPR048666">
    <property type="entry name" value="RedAm-like_C"/>
</dbReference>
<dbReference type="PANTHER" id="PTHR43580:SF2">
    <property type="entry name" value="CYTOKINE-LIKE NUCLEAR FACTOR N-PAC"/>
    <property type="match status" value="1"/>
</dbReference>
<dbReference type="AlphaFoldDB" id="A0A0H5NV87"/>
<organism evidence="5 6">
    <name type="scientific">Nocardia farcinica</name>
    <dbReference type="NCBI Taxonomy" id="37329"/>
    <lineage>
        <taxon>Bacteria</taxon>
        <taxon>Bacillati</taxon>
        <taxon>Actinomycetota</taxon>
        <taxon>Actinomycetes</taxon>
        <taxon>Mycobacteriales</taxon>
        <taxon>Nocardiaceae</taxon>
        <taxon>Nocardia</taxon>
    </lineage>
</organism>
<dbReference type="KEGG" id="nfr:ERS450000_03192"/>
<feature type="domain" description="6-phosphogluconate dehydrogenase NADP-binding" evidence="3">
    <location>
        <begin position="6"/>
        <end position="151"/>
    </location>
</feature>
<proteinExistence type="inferred from homology"/>
<sequence>MSKTPVTVLGLGRMGAAVAEILVRAGHPTTVWNRTPGRAAHLDALGARRAPDPRTAVAAGRLIITVLADTPAATELLTPLADALAGRTVLNVATGRPDQAAELTTRLGGIPVLDAGVFGVPQTLGTPDTLLVYSGSPAANTEFGAVVALLGEARYVGSDPGSAARHDMAVLAGMYGLFGGFFQAVAMTRGERAGAVGFTETYLAPWLRALLDMLPTLAAEIDSGEYPVNYSDLAVNRSGLADIRATARAEGVATDLLDPLQRIFDAEVAAGHGAASFTRAVAALTAAPVTS</sequence>
<evidence type="ECO:0000313" key="5">
    <source>
        <dbReference type="EMBL" id="CRY78929.1"/>
    </source>
</evidence>
<dbReference type="PANTHER" id="PTHR43580">
    <property type="entry name" value="OXIDOREDUCTASE GLYR1-RELATED"/>
    <property type="match status" value="1"/>
</dbReference>
<dbReference type="Gene3D" id="3.40.50.720">
    <property type="entry name" value="NAD(P)-binding Rossmann-like Domain"/>
    <property type="match status" value="1"/>
</dbReference>
<dbReference type="EMBL" id="LN868938">
    <property type="protein sequence ID" value="CRY78929.1"/>
    <property type="molecule type" value="Genomic_DNA"/>
</dbReference>
<evidence type="ECO:0000259" key="3">
    <source>
        <dbReference type="Pfam" id="PF03446"/>
    </source>
</evidence>
<dbReference type="GO" id="GO:0016491">
    <property type="term" value="F:oxidoreductase activity"/>
    <property type="evidence" value="ECO:0007669"/>
    <property type="project" value="UniProtKB-KW"/>
</dbReference>
<comment type="similarity">
    <text evidence="1">Belongs to the HIBADH-related family.</text>
</comment>
<dbReference type="InterPro" id="IPR015815">
    <property type="entry name" value="HIBADH-related"/>
</dbReference>
<feature type="domain" description="NADPH-dependent reductive aminase-like C-terminal" evidence="4">
    <location>
        <begin position="159"/>
        <end position="284"/>
    </location>
</feature>
<keyword evidence="2" id="KW-0560">Oxidoreductase</keyword>
<accession>A0A0H5NV87</accession>